<name>A0A6J7WG24_9CAUD</name>
<feature type="coiled-coil region" evidence="1">
    <location>
        <begin position="33"/>
        <end position="60"/>
    </location>
</feature>
<keyword evidence="1" id="KW-0175">Coiled coil</keyword>
<reference evidence="2" key="1">
    <citation type="submission" date="2020-05" db="EMBL/GenBank/DDBJ databases">
        <authorList>
            <person name="Chiriac C."/>
            <person name="Salcher M."/>
            <person name="Ghai R."/>
            <person name="Kavagutti S V."/>
        </authorList>
    </citation>
    <scope>NUCLEOTIDE SEQUENCE</scope>
</reference>
<dbReference type="EMBL" id="LR798242">
    <property type="protein sequence ID" value="CAB5214105.1"/>
    <property type="molecule type" value="Genomic_DNA"/>
</dbReference>
<evidence type="ECO:0000313" key="2">
    <source>
        <dbReference type="EMBL" id="CAB5214105.1"/>
    </source>
</evidence>
<proteinExistence type="predicted"/>
<accession>A0A6J7WG24</accession>
<sequence length="136" mass="16182">MGIKRFIFFHPNDGTVPYPNLNNDVNYELLERLQDLEGVIQRQTTNIDNLNERLQRYQGMVALGQTIQSETLIDLSNIPYGDEERIRENLINQHIQNMVVELRNNNLIDITFQRSDWNEREVRLRTRMRIISPNNE</sequence>
<protein>
    <submittedName>
        <fullName evidence="2">Uncharacterized protein</fullName>
    </submittedName>
</protein>
<evidence type="ECO:0000256" key="1">
    <source>
        <dbReference type="SAM" id="Coils"/>
    </source>
</evidence>
<gene>
    <name evidence="2" type="ORF">UFOVP185_15</name>
</gene>
<organism evidence="2">
    <name type="scientific">uncultured Caudovirales phage</name>
    <dbReference type="NCBI Taxonomy" id="2100421"/>
    <lineage>
        <taxon>Viruses</taxon>
        <taxon>Duplodnaviria</taxon>
        <taxon>Heunggongvirae</taxon>
        <taxon>Uroviricota</taxon>
        <taxon>Caudoviricetes</taxon>
        <taxon>Peduoviridae</taxon>
        <taxon>Maltschvirus</taxon>
        <taxon>Maltschvirus maltsch</taxon>
    </lineage>
</organism>